<evidence type="ECO:0000313" key="5">
    <source>
        <dbReference type="EMBL" id="SPQ94498.1"/>
    </source>
</evidence>
<dbReference type="EMBL" id="OVEO01000002">
    <property type="protein sequence ID" value="SPQ94498.1"/>
    <property type="molecule type" value="Genomic_DNA"/>
</dbReference>
<evidence type="ECO:0000256" key="3">
    <source>
        <dbReference type="SAM" id="Coils"/>
    </source>
</evidence>
<dbReference type="Pfam" id="PF13516">
    <property type="entry name" value="LRR_6"/>
    <property type="match status" value="1"/>
</dbReference>
<keyword evidence="5" id="KW-0496">Mitochondrion</keyword>
<dbReference type="AlphaFoldDB" id="A0A0G4IT59"/>
<dbReference type="EMBL" id="CDSF01000084">
    <property type="protein sequence ID" value="CEO98412.1"/>
    <property type="molecule type" value="Genomic_DNA"/>
</dbReference>
<dbReference type="InterPro" id="IPR001611">
    <property type="entry name" value="Leu-rich_rpt"/>
</dbReference>
<geneLocation type="mitochondrion" evidence="5"/>
<dbReference type="PROSITE" id="PS51450">
    <property type="entry name" value="LRR"/>
    <property type="match status" value="2"/>
</dbReference>
<keyword evidence="1" id="KW-0433">Leucine-rich repeat</keyword>
<protein>
    <submittedName>
        <fullName evidence="4">Uncharacterized protein</fullName>
    </submittedName>
</protein>
<keyword evidence="6" id="KW-1185">Reference proteome</keyword>
<dbReference type="Pfam" id="PF14580">
    <property type="entry name" value="LRR_9"/>
    <property type="match status" value="1"/>
</dbReference>
<dbReference type="Proteomes" id="UP000039324">
    <property type="component" value="Unassembled WGS sequence"/>
</dbReference>
<evidence type="ECO:0000313" key="6">
    <source>
        <dbReference type="Proteomes" id="UP000039324"/>
    </source>
</evidence>
<feature type="coiled-coil region" evidence="3">
    <location>
        <begin position="418"/>
        <end position="463"/>
    </location>
</feature>
<evidence type="ECO:0000313" key="4">
    <source>
        <dbReference type="EMBL" id="CEO98412.1"/>
    </source>
</evidence>
<evidence type="ECO:0000256" key="1">
    <source>
        <dbReference type="ARBA" id="ARBA00022614"/>
    </source>
</evidence>
<keyword evidence="2" id="KW-0677">Repeat</keyword>
<evidence type="ECO:0000313" key="7">
    <source>
        <dbReference type="Proteomes" id="UP000290189"/>
    </source>
</evidence>
<dbReference type="InterPro" id="IPR032675">
    <property type="entry name" value="LRR_dom_sf"/>
</dbReference>
<evidence type="ECO:0000256" key="2">
    <source>
        <dbReference type="ARBA" id="ARBA00022737"/>
    </source>
</evidence>
<dbReference type="Proteomes" id="UP000290189">
    <property type="component" value="Unassembled WGS sequence"/>
</dbReference>
<dbReference type="Gene3D" id="3.80.10.10">
    <property type="entry name" value="Ribonuclease Inhibitor"/>
    <property type="match status" value="2"/>
</dbReference>
<dbReference type="STRING" id="37360.A0A0G4IT59"/>
<name>A0A0G4IT59_PLABS</name>
<keyword evidence="3" id="KW-0175">Coiled coil</keyword>
<proteinExistence type="predicted"/>
<reference evidence="5 7" key="2">
    <citation type="submission" date="2018-03" db="EMBL/GenBank/DDBJ databases">
        <authorList>
            <person name="Fogelqvist J."/>
        </authorList>
    </citation>
    <scope>NUCLEOTIDE SEQUENCE [LARGE SCALE GENOMIC DNA]</scope>
</reference>
<dbReference type="PANTHER" id="PTHR46652">
    <property type="entry name" value="LEUCINE-RICH REPEAT AND IQ DOMAIN-CONTAINING PROTEIN 1-RELATED"/>
    <property type="match status" value="1"/>
</dbReference>
<organism evidence="4 6">
    <name type="scientific">Plasmodiophora brassicae</name>
    <name type="common">Clubroot disease agent</name>
    <dbReference type="NCBI Taxonomy" id="37360"/>
    <lineage>
        <taxon>Eukaryota</taxon>
        <taxon>Sar</taxon>
        <taxon>Rhizaria</taxon>
        <taxon>Endomyxa</taxon>
        <taxon>Phytomyxea</taxon>
        <taxon>Plasmodiophorida</taxon>
        <taxon>Plasmodiophoridae</taxon>
        <taxon>Plasmodiophora</taxon>
    </lineage>
</organism>
<sequence>MDRDWDDLTDAEWEAYEERVYQEQLEEIKQTIRVTLPWVARQIGVMLGVMFCKWGTGAIGHGTSAPRTAKRCADTGAGSTRLPFRTLARKPSGITSASASAGRFTPATLSSSANASALRRLTDGAILNTNSAGTYVRVRSRISCARLMDREIAKRLTEVPLSWQWPAGQLAFRLHLRFCRLQAIPDVDRLMLSVQPNDIAQADFSLNAIDRIDGALASFAMVRDLNLSKNLLTTLSLTALPNLTHLNLSHNVIDTIINVDLPRLVDLDLSGNRLTDDGFDTLARGAPRLETLDLTCNMVTTLDGIRTLSRLATLLASRNRISDLGPCASLPQLKVLVVAENQIGSLDTTRKALALLKPMQRVSLWGNPIAEDPFYKLTILDAAAPDLLDEQAIRPYVRAQLADLKNKELVDNLLVAITDEYRARIESEEALAQEYIDELRAAQVQAEQRYIDYRNEMNQELRETITFLQMARGKPSWLLTQEGLLEWKSRLDALQVERETAVHRTRAEATKQAVEARKKLVQSQTMTKKLYAISMTKPQIWRAMKARELELIQREEATGLRTVTTTRGNGVQQDHPLPRPGADALHDAVRDVVGRARRTD</sequence>
<dbReference type="InterPro" id="IPR050836">
    <property type="entry name" value="SDS22/Internalin_LRR"/>
</dbReference>
<dbReference type="SUPFAM" id="SSF52058">
    <property type="entry name" value="L domain-like"/>
    <property type="match status" value="1"/>
</dbReference>
<gene>
    <name evidence="4" type="ORF">PBRA_006526</name>
    <name evidence="5" type="ORF">PLBR_LOCUS1713</name>
</gene>
<accession>A0A0G4IT59</accession>
<dbReference type="OrthoDB" id="271226at2759"/>
<dbReference type="PANTHER" id="PTHR46652:SF3">
    <property type="entry name" value="LEUCINE-RICH REPEAT-CONTAINING PROTEIN 9"/>
    <property type="match status" value="1"/>
</dbReference>
<reference evidence="4 6" key="1">
    <citation type="submission" date="2015-02" db="EMBL/GenBank/DDBJ databases">
        <authorList>
            <person name="Chooi Y.-H."/>
        </authorList>
    </citation>
    <scope>NUCLEOTIDE SEQUENCE [LARGE SCALE GENOMIC DNA]</scope>
    <source>
        <strain evidence="4">E3</strain>
    </source>
</reference>